<dbReference type="EMBL" id="AP018203">
    <property type="protein sequence ID" value="BAY56790.1"/>
    <property type="molecule type" value="Genomic_DNA"/>
</dbReference>
<sequence>MTAEEGLELLEQILAPTSLNKVQSLVFKHAWEDRSYKQIADEFDYTLGYIKDTGCELWQLLSTVFGQKVTRRNFQTILKNWVQTGTPTRNLEKDVQISEFTLHDRIDWGEVIDVSRFYNRIIELATLKQWIQHDRCRLIAILGIGGVGKTALSVKLAEQAQDDFEFVVWRSLRHAPSLPDLLADLIPFLSQQQTVKLPEVLDAQISCLMRYLRQRRCLLVLDNVESILQSGERSGRYCQGYEAYGQLIARVSDERHQSCLVLTSREKPAEVSIREGDILPARSLQLTGLKASEAQKILDEKGLHESNAYCRQLIEYYSGNPLALKIAAATIRSLFNGDVKAFLNQGIIAFGDINELFYQQFDRLSQLEQQVMYWLAISRKWLMLEELQEGIIPKTSRRELLEAVASLQARSLIETSTAGFSQQPVVMECWHSMPRSLSNSTGIPTGSAAFSPSCPNGKPETIGIPRSESRSRKTSST</sequence>
<protein>
    <submittedName>
        <fullName evidence="4">WD-40 repeat-containing protein</fullName>
    </submittedName>
</protein>
<dbReference type="InterPro" id="IPR058651">
    <property type="entry name" value="HTH_VMAP-M9"/>
</dbReference>
<accession>A0A1Z4JJ75</accession>
<feature type="domain" description="vWA-MoxR associated protein N-terminal HTH" evidence="3">
    <location>
        <begin position="1"/>
        <end position="79"/>
    </location>
</feature>
<feature type="region of interest" description="Disordered" evidence="1">
    <location>
        <begin position="438"/>
        <end position="477"/>
    </location>
</feature>
<dbReference type="PRINTS" id="PR00364">
    <property type="entry name" value="DISEASERSIST"/>
</dbReference>
<dbReference type="PANTHER" id="PTHR47691">
    <property type="entry name" value="REGULATOR-RELATED"/>
    <property type="match status" value="1"/>
</dbReference>
<reference evidence="4 5" key="1">
    <citation type="submission" date="2017-06" db="EMBL/GenBank/DDBJ databases">
        <title>Genome sequencing of cyanobaciteial culture collection at National Institute for Environmental Studies (NIES).</title>
        <authorList>
            <person name="Hirose Y."/>
            <person name="Shimura Y."/>
            <person name="Fujisawa T."/>
            <person name="Nakamura Y."/>
            <person name="Kawachi M."/>
        </authorList>
    </citation>
    <scope>NUCLEOTIDE SEQUENCE [LARGE SCALE GENOMIC DNA]</scope>
    <source>
        <strain evidence="4 5">NIES-2135</strain>
    </source>
</reference>
<dbReference type="InterPro" id="IPR027417">
    <property type="entry name" value="P-loop_NTPase"/>
</dbReference>
<dbReference type="Pfam" id="PF00931">
    <property type="entry name" value="NB-ARC"/>
    <property type="match status" value="1"/>
</dbReference>
<dbReference type="Proteomes" id="UP000217895">
    <property type="component" value="Chromosome"/>
</dbReference>
<dbReference type="GO" id="GO:0043531">
    <property type="term" value="F:ADP binding"/>
    <property type="evidence" value="ECO:0007669"/>
    <property type="project" value="InterPro"/>
</dbReference>
<feature type="domain" description="NB-ARC" evidence="2">
    <location>
        <begin position="127"/>
        <end position="303"/>
    </location>
</feature>
<evidence type="ECO:0000313" key="4">
    <source>
        <dbReference type="EMBL" id="BAY56790.1"/>
    </source>
</evidence>
<keyword evidence="5" id="KW-1185">Reference proteome</keyword>
<proteinExistence type="predicted"/>
<feature type="compositionally biased region" description="Polar residues" evidence="1">
    <location>
        <begin position="438"/>
        <end position="454"/>
    </location>
</feature>
<evidence type="ECO:0000259" key="2">
    <source>
        <dbReference type="Pfam" id="PF00931"/>
    </source>
</evidence>
<dbReference type="Gene3D" id="3.40.50.300">
    <property type="entry name" value="P-loop containing nucleotide triphosphate hydrolases"/>
    <property type="match status" value="1"/>
</dbReference>
<dbReference type="InterPro" id="IPR002182">
    <property type="entry name" value="NB-ARC"/>
</dbReference>
<dbReference type="Pfam" id="PF26355">
    <property type="entry name" value="HTH_VMAP-M9"/>
    <property type="match status" value="1"/>
</dbReference>
<dbReference type="PANTHER" id="PTHR47691:SF3">
    <property type="entry name" value="HTH-TYPE TRANSCRIPTIONAL REGULATOR RV0890C-RELATED"/>
    <property type="match status" value="1"/>
</dbReference>
<dbReference type="AlphaFoldDB" id="A0A1Z4JJ75"/>
<dbReference type="SUPFAM" id="SSF52540">
    <property type="entry name" value="P-loop containing nucleoside triphosphate hydrolases"/>
    <property type="match status" value="1"/>
</dbReference>
<organism evidence="4 5">
    <name type="scientific">Leptolyngbya boryana NIES-2135</name>
    <dbReference type="NCBI Taxonomy" id="1973484"/>
    <lineage>
        <taxon>Bacteria</taxon>
        <taxon>Bacillati</taxon>
        <taxon>Cyanobacteriota</taxon>
        <taxon>Cyanophyceae</taxon>
        <taxon>Leptolyngbyales</taxon>
        <taxon>Leptolyngbyaceae</taxon>
        <taxon>Leptolyngbya group</taxon>
        <taxon>Leptolyngbya</taxon>
    </lineage>
</organism>
<evidence type="ECO:0000259" key="3">
    <source>
        <dbReference type="Pfam" id="PF26355"/>
    </source>
</evidence>
<name>A0A1Z4JJ75_LEPBY</name>
<evidence type="ECO:0000256" key="1">
    <source>
        <dbReference type="SAM" id="MobiDB-lite"/>
    </source>
</evidence>
<gene>
    <name evidence="4" type="ORF">NIES2135_36300</name>
</gene>
<evidence type="ECO:0000313" key="5">
    <source>
        <dbReference type="Proteomes" id="UP000217895"/>
    </source>
</evidence>